<evidence type="ECO:0000313" key="12">
    <source>
        <dbReference type="Ensembl" id="ENSCHIP00010030049.1"/>
    </source>
</evidence>
<dbReference type="Gene3D" id="1.20.1070.10">
    <property type="entry name" value="Rhodopsin 7-helix transmembrane proteins"/>
    <property type="match status" value="1"/>
</dbReference>
<evidence type="ECO:0000256" key="8">
    <source>
        <dbReference type="ARBA" id="ARBA00023136"/>
    </source>
</evidence>
<keyword evidence="8 11" id="KW-0472">Membrane</keyword>
<dbReference type="PANTHER" id="PTHR24062">
    <property type="entry name" value="VOMERONASAL TYPE-1 RECEPTOR"/>
    <property type="match status" value="1"/>
</dbReference>
<evidence type="ECO:0000256" key="9">
    <source>
        <dbReference type="ARBA" id="ARBA00023170"/>
    </source>
</evidence>
<dbReference type="SUPFAM" id="SSF81321">
    <property type="entry name" value="Family A G protein-coupled receptor-like"/>
    <property type="match status" value="1"/>
</dbReference>
<evidence type="ECO:0000256" key="11">
    <source>
        <dbReference type="RuleBase" id="RU364061"/>
    </source>
</evidence>
<evidence type="ECO:0000256" key="10">
    <source>
        <dbReference type="ARBA" id="ARBA00023224"/>
    </source>
</evidence>
<keyword evidence="4 11" id="KW-0589">Pheromone response</keyword>
<keyword evidence="5 11" id="KW-0812">Transmembrane</keyword>
<dbReference type="Pfam" id="PF03402">
    <property type="entry name" value="V1R"/>
    <property type="match status" value="1"/>
</dbReference>
<feature type="transmembrane region" description="Helical" evidence="11">
    <location>
        <begin position="62"/>
        <end position="87"/>
    </location>
</feature>
<evidence type="ECO:0000256" key="6">
    <source>
        <dbReference type="ARBA" id="ARBA00022989"/>
    </source>
</evidence>
<name>A0A8C2RJZ5_CAPHI</name>
<evidence type="ECO:0000256" key="2">
    <source>
        <dbReference type="ARBA" id="ARBA00010663"/>
    </source>
</evidence>
<keyword evidence="10 11" id="KW-0807">Transducer</keyword>
<reference evidence="12" key="2">
    <citation type="submission" date="2025-08" db="UniProtKB">
        <authorList>
            <consortium name="Ensembl"/>
        </authorList>
    </citation>
    <scope>IDENTIFICATION</scope>
</reference>
<dbReference type="Ensembl" id="ENSCHIT00010042350.1">
    <property type="protein sequence ID" value="ENSCHIP00010030049.1"/>
    <property type="gene ID" value="ENSCHIG00010022338.1"/>
</dbReference>
<organism evidence="12">
    <name type="scientific">Capra hircus</name>
    <name type="common">Goat</name>
    <dbReference type="NCBI Taxonomy" id="9925"/>
    <lineage>
        <taxon>Eukaryota</taxon>
        <taxon>Metazoa</taxon>
        <taxon>Chordata</taxon>
        <taxon>Craniata</taxon>
        <taxon>Vertebrata</taxon>
        <taxon>Euteleostomi</taxon>
        <taxon>Mammalia</taxon>
        <taxon>Eutheria</taxon>
        <taxon>Laurasiatheria</taxon>
        <taxon>Artiodactyla</taxon>
        <taxon>Ruminantia</taxon>
        <taxon>Pecora</taxon>
        <taxon>Bovidae</taxon>
        <taxon>Caprinae</taxon>
        <taxon>Capra</taxon>
    </lineage>
</organism>
<dbReference type="InterPro" id="IPR004072">
    <property type="entry name" value="Vmron_rcpt_1"/>
</dbReference>
<reference evidence="12" key="1">
    <citation type="submission" date="2019-03" db="EMBL/GenBank/DDBJ databases">
        <title>Genome sequencing and reference-guided assembly of Black Bengal Goat (Capra hircus).</title>
        <authorList>
            <person name="Siddiki A.Z."/>
            <person name="Baten A."/>
            <person name="Billah M."/>
            <person name="Alam M.A.U."/>
            <person name="Shawrob K.S.M."/>
            <person name="Saha S."/>
            <person name="Chowdhury M."/>
            <person name="Rahman A.H."/>
            <person name="Stear M."/>
            <person name="Miah G."/>
            <person name="Das G.B."/>
            <person name="Hossain M.M."/>
            <person name="Kumkum M."/>
            <person name="Islam M.S."/>
            <person name="Mollah A.M."/>
            <person name="Ahsan A."/>
            <person name="Tusar F."/>
            <person name="Khan M.K.I."/>
        </authorList>
    </citation>
    <scope>NUCLEOTIDE SEQUENCE [LARGE SCALE GENOMIC DNA]</scope>
</reference>
<feature type="transmembrane region" description="Helical" evidence="11">
    <location>
        <begin position="93"/>
        <end position="115"/>
    </location>
</feature>
<dbReference type="AlphaFoldDB" id="A0A8C2RJZ5"/>
<evidence type="ECO:0000256" key="5">
    <source>
        <dbReference type="ARBA" id="ARBA00022692"/>
    </source>
</evidence>
<comment type="subcellular location">
    <subcellularLocation>
        <location evidence="1 11">Cell membrane</location>
        <topology evidence="1 11">Multi-pass membrane protein</topology>
    </subcellularLocation>
</comment>
<protein>
    <recommendedName>
        <fullName evidence="11">Vomeronasal type-1 receptor</fullName>
    </recommendedName>
</protein>
<evidence type="ECO:0000256" key="7">
    <source>
        <dbReference type="ARBA" id="ARBA00023040"/>
    </source>
</evidence>
<evidence type="ECO:0000256" key="1">
    <source>
        <dbReference type="ARBA" id="ARBA00004651"/>
    </source>
</evidence>
<comment type="similarity">
    <text evidence="2 11">Belongs to the G-protein coupled receptor 1 family.</text>
</comment>
<evidence type="ECO:0000256" key="4">
    <source>
        <dbReference type="ARBA" id="ARBA00022507"/>
    </source>
</evidence>
<dbReference type="GO" id="GO:0016503">
    <property type="term" value="F:pheromone receptor activity"/>
    <property type="evidence" value="ECO:0007669"/>
    <property type="project" value="InterPro"/>
</dbReference>
<comment type="caution">
    <text evidence="11">Lacks conserved residue(s) required for the propagation of feature annotation.</text>
</comment>
<accession>A0A8C2RJZ5</accession>
<feature type="transmembrane region" description="Helical" evidence="11">
    <location>
        <begin position="12"/>
        <end position="34"/>
    </location>
</feature>
<keyword evidence="7 11" id="KW-0297">G-protein coupled receptor</keyword>
<dbReference type="GO" id="GO:0005886">
    <property type="term" value="C:plasma membrane"/>
    <property type="evidence" value="ECO:0007669"/>
    <property type="project" value="UniProtKB-SubCell"/>
</dbReference>
<proteinExistence type="inferred from homology"/>
<dbReference type="GO" id="GO:0019236">
    <property type="term" value="P:response to pheromone"/>
    <property type="evidence" value="ECO:0007669"/>
    <property type="project" value="UniProtKB-KW"/>
</dbReference>
<keyword evidence="6 11" id="KW-1133">Transmembrane helix</keyword>
<evidence type="ECO:0000256" key="3">
    <source>
        <dbReference type="ARBA" id="ARBA00022475"/>
    </source>
</evidence>
<keyword evidence="9 11" id="KW-0675">Receptor</keyword>
<keyword evidence="3 11" id="KW-1003">Cell membrane</keyword>
<sequence>QVGFMVSFTFLWSVSDAIFISLMIWSSGSMVLLLHRHHQKMKYIHTRTGHHRCPPETRATHTILMLVVTFVIFYVLNSVFAFCISAFHDFRLWLLQTSSVLVSCFPTVSPFLLLLRDPRAPRFSS</sequence>